<sequence>MFFTKKTLSKQISYLFLMSCNSKKINLLGYKTSNTFERLFKISCILFSYLQFLLQSTNQHGVHSPFVYNYITKGLYEVKKDANISNKTNQWLLQSIQYFKPSKICFLDEGLSVVACKVNTNDNVELPEADLILDRYEAKNHARILQTIENMNNSQLLLIASYKKYPKSFFDALRQNPKITLVIDFYYGCLVSKRTEQPKQNFFIRY</sequence>
<keyword evidence="2" id="KW-1185">Reference proteome</keyword>
<organism evidence="1 2">
    <name type="scientific">Paenimyroides aestuarii</name>
    <dbReference type="NCBI Taxonomy" id="2968490"/>
    <lineage>
        <taxon>Bacteria</taxon>
        <taxon>Pseudomonadati</taxon>
        <taxon>Bacteroidota</taxon>
        <taxon>Flavobacteriia</taxon>
        <taxon>Flavobacteriales</taxon>
        <taxon>Flavobacteriaceae</taxon>
        <taxon>Paenimyroides</taxon>
    </lineage>
</organism>
<accession>A0ABY5NPJ9</accession>
<proteinExistence type="predicted"/>
<dbReference type="EMBL" id="CP102382">
    <property type="protein sequence ID" value="UUV20476.1"/>
    <property type="molecule type" value="Genomic_DNA"/>
</dbReference>
<gene>
    <name evidence="1" type="ORF">NPX36_08855</name>
</gene>
<name>A0ABY5NPJ9_9FLAO</name>
<dbReference type="Proteomes" id="UP001317001">
    <property type="component" value="Chromosome"/>
</dbReference>
<evidence type="ECO:0000313" key="2">
    <source>
        <dbReference type="Proteomes" id="UP001317001"/>
    </source>
</evidence>
<evidence type="ECO:0000313" key="1">
    <source>
        <dbReference type="EMBL" id="UUV20476.1"/>
    </source>
</evidence>
<protein>
    <submittedName>
        <fullName evidence="1">Uncharacterized protein</fullName>
    </submittedName>
</protein>
<reference evidence="1 2" key="1">
    <citation type="submission" date="2022-08" db="EMBL/GenBank/DDBJ databases">
        <title>Myroides zhujiangensis sp. nov., a novel bacterium isolated from sediment in the Pearl River Estuary.</title>
        <authorList>
            <person name="Cui L."/>
        </authorList>
    </citation>
    <scope>NUCLEOTIDE SEQUENCE [LARGE SCALE GENOMIC DNA]</scope>
    <source>
        <strain evidence="1 2">SCSIO 72103</strain>
    </source>
</reference>
<dbReference type="RefSeq" id="WP_257498377.1">
    <property type="nucleotide sequence ID" value="NZ_CP102382.1"/>
</dbReference>